<evidence type="ECO:0000256" key="13">
    <source>
        <dbReference type="ARBA" id="ARBA00022842"/>
    </source>
</evidence>
<reference evidence="18 19" key="1">
    <citation type="submission" date="2023-02" db="EMBL/GenBank/DDBJ databases">
        <title>Genome sequence of Lacticaseibacillus sp. KACC 23028.</title>
        <authorList>
            <person name="Kim S."/>
            <person name="Heo J."/>
            <person name="Kwon S.-W."/>
        </authorList>
    </citation>
    <scope>NUCLEOTIDE SEQUENCE [LARGE SCALE GENOMIC DNA]</scope>
    <source>
        <strain evidence="18 19">KACC 23028</strain>
    </source>
</reference>
<proteinExistence type="inferred from homology"/>
<evidence type="ECO:0000256" key="6">
    <source>
        <dbReference type="ARBA" id="ARBA00008391"/>
    </source>
</evidence>
<dbReference type="Gene3D" id="3.40.50.2020">
    <property type="match status" value="1"/>
</dbReference>
<keyword evidence="19" id="KW-1185">Reference proteome</keyword>
<evidence type="ECO:0000256" key="5">
    <source>
        <dbReference type="ARBA" id="ARBA00004676"/>
    </source>
</evidence>
<keyword evidence="7 16" id="KW-0963">Cytoplasm</keyword>
<comment type="catalytic activity">
    <reaction evidence="15">
        <text>IMP + diphosphate = hypoxanthine + 5-phospho-alpha-D-ribose 1-diphosphate</text>
        <dbReference type="Rhea" id="RHEA:17973"/>
        <dbReference type="ChEBI" id="CHEBI:17368"/>
        <dbReference type="ChEBI" id="CHEBI:33019"/>
        <dbReference type="ChEBI" id="CHEBI:58017"/>
        <dbReference type="ChEBI" id="CHEBI:58053"/>
        <dbReference type="EC" id="2.4.2.8"/>
    </reaction>
    <physiologicalReaction direction="right-to-left" evidence="15">
        <dbReference type="Rhea" id="RHEA:17975"/>
    </physiologicalReaction>
</comment>
<evidence type="ECO:0000256" key="11">
    <source>
        <dbReference type="ARBA" id="ARBA00022726"/>
    </source>
</evidence>
<comment type="catalytic activity">
    <reaction evidence="14">
        <text>GMP + diphosphate = guanine + 5-phospho-alpha-D-ribose 1-diphosphate</text>
        <dbReference type="Rhea" id="RHEA:25424"/>
        <dbReference type="ChEBI" id="CHEBI:16235"/>
        <dbReference type="ChEBI" id="CHEBI:33019"/>
        <dbReference type="ChEBI" id="CHEBI:58017"/>
        <dbReference type="ChEBI" id="CHEBI:58115"/>
        <dbReference type="EC" id="2.4.2.8"/>
    </reaction>
    <physiologicalReaction direction="right-to-left" evidence="14">
        <dbReference type="Rhea" id="RHEA:25426"/>
    </physiologicalReaction>
</comment>
<evidence type="ECO:0000256" key="14">
    <source>
        <dbReference type="ARBA" id="ARBA00048811"/>
    </source>
</evidence>
<keyword evidence="8 16" id="KW-0328">Glycosyltransferase</keyword>
<gene>
    <name evidence="18" type="primary">hpt</name>
    <name evidence="18" type="ORF">PQ472_02080</name>
</gene>
<dbReference type="SUPFAM" id="SSF53271">
    <property type="entry name" value="PRTase-like"/>
    <property type="match status" value="1"/>
</dbReference>
<comment type="function">
    <text evidence="2">Purine salvage pathway enzyme that catalyzes the transfer of the ribosyl-5-phosphate group from 5-phospho-alpha-D-ribose 1-diphosphate (PRPP) to the N9 position of the 6-oxopurines hypoxanthine and guanine to form the corresponding ribonucleotides IMP (inosine 5'-monophosphate) and GMP (guanosine 5'-monophosphate), with the release of PPi.</text>
</comment>
<accession>A0ABY7WSE9</accession>
<dbReference type="EC" id="2.4.2.8" evidence="16"/>
<evidence type="ECO:0000256" key="15">
    <source>
        <dbReference type="ARBA" id="ARBA00049402"/>
    </source>
</evidence>
<name>A0ABY7WSE9_9LACO</name>
<dbReference type="CDD" id="cd06223">
    <property type="entry name" value="PRTases_typeI"/>
    <property type="match status" value="1"/>
</dbReference>
<dbReference type="EMBL" id="CP117884">
    <property type="protein sequence ID" value="WDF83056.1"/>
    <property type="molecule type" value="Genomic_DNA"/>
</dbReference>
<evidence type="ECO:0000256" key="3">
    <source>
        <dbReference type="ARBA" id="ARBA00004496"/>
    </source>
</evidence>
<dbReference type="Pfam" id="PF00156">
    <property type="entry name" value="Pribosyltran"/>
    <property type="match status" value="1"/>
</dbReference>
<feature type="domain" description="Phosphoribosyltransferase" evidence="17">
    <location>
        <begin position="9"/>
        <end position="158"/>
    </location>
</feature>
<evidence type="ECO:0000256" key="12">
    <source>
        <dbReference type="ARBA" id="ARBA00022741"/>
    </source>
</evidence>
<comment type="subcellular location">
    <subcellularLocation>
        <location evidence="3 16">Cytoplasm</location>
    </subcellularLocation>
</comment>
<dbReference type="NCBIfam" id="TIGR01203">
    <property type="entry name" value="HGPRTase"/>
    <property type="match status" value="1"/>
</dbReference>
<evidence type="ECO:0000313" key="18">
    <source>
        <dbReference type="EMBL" id="WDF83056.1"/>
    </source>
</evidence>
<comment type="pathway">
    <text evidence="5">Purine metabolism; GMP biosynthesis via salvage pathway; GMP from guanine: step 1/1.</text>
</comment>
<organism evidence="18 19">
    <name type="scientific">Lacticaseibacillus pabuli</name>
    <dbReference type="NCBI Taxonomy" id="3025672"/>
    <lineage>
        <taxon>Bacteria</taxon>
        <taxon>Bacillati</taxon>
        <taxon>Bacillota</taxon>
        <taxon>Bacilli</taxon>
        <taxon>Lactobacillales</taxon>
        <taxon>Lactobacillaceae</taxon>
        <taxon>Lacticaseibacillus</taxon>
    </lineage>
</organism>
<evidence type="ECO:0000256" key="2">
    <source>
        <dbReference type="ARBA" id="ARBA00002049"/>
    </source>
</evidence>
<dbReference type="GO" id="GO:0016757">
    <property type="term" value="F:glycosyltransferase activity"/>
    <property type="evidence" value="ECO:0007669"/>
    <property type="project" value="UniProtKB-KW"/>
</dbReference>
<keyword evidence="11 16" id="KW-0660">Purine salvage</keyword>
<evidence type="ECO:0000256" key="1">
    <source>
        <dbReference type="ARBA" id="ARBA00001946"/>
    </source>
</evidence>
<evidence type="ECO:0000256" key="8">
    <source>
        <dbReference type="ARBA" id="ARBA00022676"/>
    </source>
</evidence>
<comment type="similarity">
    <text evidence="6 16">Belongs to the purine/pyrimidine phosphoribosyltransferase family.</text>
</comment>
<comment type="pathway">
    <text evidence="4 16">Purine metabolism; IMP biosynthesis via salvage pathway; IMP from hypoxanthine: step 1/1.</text>
</comment>
<evidence type="ECO:0000256" key="16">
    <source>
        <dbReference type="RuleBase" id="RU364099"/>
    </source>
</evidence>
<dbReference type="RefSeq" id="WP_274260946.1">
    <property type="nucleotide sequence ID" value="NZ_CP117884.1"/>
</dbReference>
<dbReference type="InterPro" id="IPR029057">
    <property type="entry name" value="PRTase-like"/>
</dbReference>
<dbReference type="PANTHER" id="PTHR43340:SF1">
    <property type="entry name" value="HYPOXANTHINE PHOSPHORIBOSYLTRANSFERASE"/>
    <property type="match status" value="1"/>
</dbReference>
<keyword evidence="12 16" id="KW-0547">Nucleotide-binding</keyword>
<evidence type="ECO:0000259" key="17">
    <source>
        <dbReference type="Pfam" id="PF00156"/>
    </source>
</evidence>
<dbReference type="InterPro" id="IPR050408">
    <property type="entry name" value="HGPRT"/>
</dbReference>
<dbReference type="InterPro" id="IPR000836">
    <property type="entry name" value="PRTase_dom"/>
</dbReference>
<dbReference type="PANTHER" id="PTHR43340">
    <property type="entry name" value="HYPOXANTHINE-GUANINE PHOSPHORIBOSYLTRANSFERASE"/>
    <property type="match status" value="1"/>
</dbReference>
<evidence type="ECO:0000313" key="19">
    <source>
        <dbReference type="Proteomes" id="UP001220377"/>
    </source>
</evidence>
<evidence type="ECO:0000256" key="9">
    <source>
        <dbReference type="ARBA" id="ARBA00022679"/>
    </source>
</evidence>
<keyword evidence="13 16" id="KW-0460">Magnesium</keyword>
<evidence type="ECO:0000256" key="10">
    <source>
        <dbReference type="ARBA" id="ARBA00022723"/>
    </source>
</evidence>
<dbReference type="InterPro" id="IPR005904">
    <property type="entry name" value="Hxn_phspho_trans"/>
</dbReference>
<comment type="cofactor">
    <cofactor evidence="1 16">
        <name>Mg(2+)</name>
        <dbReference type="ChEBI" id="CHEBI:18420"/>
    </cofactor>
</comment>
<evidence type="ECO:0000256" key="7">
    <source>
        <dbReference type="ARBA" id="ARBA00022490"/>
    </source>
</evidence>
<evidence type="ECO:0000256" key="4">
    <source>
        <dbReference type="ARBA" id="ARBA00004669"/>
    </source>
</evidence>
<keyword evidence="9 16" id="KW-0808">Transferase</keyword>
<dbReference type="Proteomes" id="UP001220377">
    <property type="component" value="Chromosome"/>
</dbReference>
<protein>
    <recommendedName>
        <fullName evidence="16">Hypoxanthine phosphoribosyltransferase</fullName>
        <ecNumber evidence="16">2.4.2.8</ecNumber>
    </recommendedName>
</protein>
<sequence length="177" mass="19980">MNSDILEVIYTEEQIAKIVERLAKEVHHDYADTVPLVVCVLKGAVIFMTDFVRQYEGTLEMDFMDVSSYNGTESSGEVRIIKDLDASVKNRDVILLEDIVDTGATLKALTSLFRHRGANSVRIVSLFDKPSGRRVDISADYFGVTVPDKFIVGYGLDYNERYRNLPYIGVLKPEVYS</sequence>
<keyword evidence="10 16" id="KW-0479">Metal-binding</keyword>